<organism evidence="2 3">
    <name type="scientific">Haloarcula quadrata</name>
    <dbReference type="NCBI Taxonomy" id="182779"/>
    <lineage>
        <taxon>Archaea</taxon>
        <taxon>Methanobacteriati</taxon>
        <taxon>Methanobacteriota</taxon>
        <taxon>Stenosarchaea group</taxon>
        <taxon>Halobacteria</taxon>
        <taxon>Halobacteriales</taxon>
        <taxon>Haloarculaceae</taxon>
        <taxon>Haloarcula</taxon>
    </lineage>
</organism>
<feature type="compositionally biased region" description="Basic and acidic residues" evidence="1">
    <location>
        <begin position="65"/>
        <end position="76"/>
    </location>
</feature>
<reference evidence="2 3" key="1">
    <citation type="submission" date="2018-10" db="EMBL/GenBank/DDBJ databases">
        <title>Genomic Encyclopedia of Archaeal and Bacterial Type Strains, Phase II (KMG-II): from individual species to whole genera.</title>
        <authorList>
            <person name="Goeker M."/>
        </authorList>
    </citation>
    <scope>NUCLEOTIDE SEQUENCE [LARGE SCALE GENOMIC DNA]</scope>
    <source>
        <strain evidence="2 3">DSM 11927</strain>
    </source>
</reference>
<protein>
    <submittedName>
        <fullName evidence="2">Uncharacterized protein</fullName>
    </submittedName>
</protein>
<sequence length="76" mass="8024">MSFVNMELPTLPAGTTVVPSGIGIGGRQLAGGAMATPPATYRFATNGVQSIWHPTPTPPLSLRPFFEEDSIHQTTT</sequence>
<comment type="caution">
    <text evidence="2">The sequence shown here is derived from an EMBL/GenBank/DDBJ whole genome shotgun (WGS) entry which is preliminary data.</text>
</comment>
<name>A0A495R4J2_9EURY</name>
<evidence type="ECO:0000256" key="1">
    <source>
        <dbReference type="SAM" id="MobiDB-lite"/>
    </source>
</evidence>
<dbReference type="AlphaFoldDB" id="A0A495R4J2"/>
<dbReference type="Proteomes" id="UP000268233">
    <property type="component" value="Unassembled WGS sequence"/>
</dbReference>
<evidence type="ECO:0000313" key="3">
    <source>
        <dbReference type="Proteomes" id="UP000268233"/>
    </source>
</evidence>
<keyword evidence="3" id="KW-1185">Reference proteome</keyword>
<evidence type="ECO:0000313" key="2">
    <source>
        <dbReference type="EMBL" id="RKS82139.1"/>
    </source>
</evidence>
<gene>
    <name evidence="2" type="ORF">BDK61_1437</name>
</gene>
<dbReference type="EMBL" id="RBWW01000001">
    <property type="protein sequence ID" value="RKS82139.1"/>
    <property type="molecule type" value="Genomic_DNA"/>
</dbReference>
<feature type="region of interest" description="Disordered" evidence="1">
    <location>
        <begin position="56"/>
        <end position="76"/>
    </location>
</feature>
<accession>A0A495R4J2</accession>
<proteinExistence type="predicted"/>